<dbReference type="AlphaFoldDB" id="A0A345ZWF5"/>
<keyword evidence="1 2" id="KW-0238">DNA-binding</keyword>
<name>A0A345ZWF5_9HYPH</name>
<dbReference type="SUPFAM" id="SSF46689">
    <property type="entry name" value="Homeodomain-like"/>
    <property type="match status" value="1"/>
</dbReference>
<protein>
    <submittedName>
        <fullName evidence="5">TetR/AcrR family transcriptional regulator</fullName>
    </submittedName>
</protein>
<dbReference type="Gene3D" id="1.10.357.10">
    <property type="entry name" value="Tetracycline Repressor, domain 2"/>
    <property type="match status" value="1"/>
</dbReference>
<dbReference type="PROSITE" id="PS50977">
    <property type="entry name" value="HTH_TETR_2"/>
    <property type="match status" value="1"/>
</dbReference>
<dbReference type="EMBL" id="CP031417">
    <property type="protein sequence ID" value="AXK81252.1"/>
    <property type="molecule type" value="Genomic_DNA"/>
</dbReference>
<reference evidence="5 6" key="1">
    <citation type="submission" date="2018-07" db="EMBL/GenBank/DDBJ databases">
        <authorList>
            <person name="Quirk P.G."/>
            <person name="Krulwich T.A."/>
        </authorList>
    </citation>
    <scope>NUCLEOTIDE SEQUENCE [LARGE SCALE GENOMIC DNA]</scope>
    <source>
        <strain evidence="5 6">CC-BB4</strain>
    </source>
</reference>
<evidence type="ECO:0000259" key="4">
    <source>
        <dbReference type="PROSITE" id="PS50977"/>
    </source>
</evidence>
<feature type="compositionally biased region" description="Basic residues" evidence="3">
    <location>
        <begin position="1"/>
        <end position="20"/>
    </location>
</feature>
<organism evidence="5 6">
    <name type="scientific">Pseudolabrys taiwanensis</name>
    <dbReference type="NCBI Taxonomy" id="331696"/>
    <lineage>
        <taxon>Bacteria</taxon>
        <taxon>Pseudomonadati</taxon>
        <taxon>Pseudomonadota</taxon>
        <taxon>Alphaproteobacteria</taxon>
        <taxon>Hyphomicrobiales</taxon>
        <taxon>Xanthobacteraceae</taxon>
        <taxon>Pseudolabrys</taxon>
    </lineage>
</organism>
<accession>A0A345ZWF5</accession>
<feature type="region of interest" description="Disordered" evidence="3">
    <location>
        <begin position="1"/>
        <end position="21"/>
    </location>
</feature>
<dbReference type="PANTHER" id="PTHR30055">
    <property type="entry name" value="HTH-TYPE TRANSCRIPTIONAL REGULATOR RUTR"/>
    <property type="match status" value="1"/>
</dbReference>
<dbReference type="GO" id="GO:0003700">
    <property type="term" value="F:DNA-binding transcription factor activity"/>
    <property type="evidence" value="ECO:0007669"/>
    <property type="project" value="TreeGrafter"/>
</dbReference>
<sequence length="232" mass="26965">MASRKKSGSARGKVVARKRERLAPTDRSDRILKGAIGFFAKHGFSGQTRELAAELGISKGLLYRYFPSKDDLIDRIYDEMFVRRWNPEWDAMLVDRSQPLLARLKRFYVDYSKMLHDYEWVRIYLYSGLDGATIAQRFAKLVTERIYKPIVGELRHEFGLPGLDVQPMTEPEAELMWALHGGIFYIGIRKWVYRVATPRDVEGTVMRAVERIYADAQELMRTDEIRRQSPAV</sequence>
<dbReference type="OrthoDB" id="7465645at2"/>
<dbReference type="KEGG" id="ptaw:DW352_12445"/>
<evidence type="ECO:0000256" key="1">
    <source>
        <dbReference type="ARBA" id="ARBA00023125"/>
    </source>
</evidence>
<dbReference type="PANTHER" id="PTHR30055:SF181">
    <property type="entry name" value="BLR6905 PROTEIN"/>
    <property type="match status" value="1"/>
</dbReference>
<evidence type="ECO:0000313" key="6">
    <source>
        <dbReference type="Proteomes" id="UP000254889"/>
    </source>
</evidence>
<dbReference type="InterPro" id="IPR009057">
    <property type="entry name" value="Homeodomain-like_sf"/>
</dbReference>
<dbReference type="Pfam" id="PF00440">
    <property type="entry name" value="TetR_N"/>
    <property type="match status" value="1"/>
</dbReference>
<gene>
    <name evidence="5" type="ORF">DW352_12445</name>
</gene>
<dbReference type="PRINTS" id="PR00455">
    <property type="entry name" value="HTHTETR"/>
</dbReference>
<keyword evidence="6" id="KW-1185">Reference proteome</keyword>
<feature type="domain" description="HTH tetR-type" evidence="4">
    <location>
        <begin position="25"/>
        <end position="84"/>
    </location>
</feature>
<dbReference type="Proteomes" id="UP000254889">
    <property type="component" value="Chromosome"/>
</dbReference>
<evidence type="ECO:0000256" key="3">
    <source>
        <dbReference type="SAM" id="MobiDB-lite"/>
    </source>
</evidence>
<evidence type="ECO:0000313" key="5">
    <source>
        <dbReference type="EMBL" id="AXK81252.1"/>
    </source>
</evidence>
<dbReference type="InterPro" id="IPR050109">
    <property type="entry name" value="HTH-type_TetR-like_transc_reg"/>
</dbReference>
<dbReference type="GO" id="GO:0000976">
    <property type="term" value="F:transcription cis-regulatory region binding"/>
    <property type="evidence" value="ECO:0007669"/>
    <property type="project" value="TreeGrafter"/>
</dbReference>
<evidence type="ECO:0000256" key="2">
    <source>
        <dbReference type="PROSITE-ProRule" id="PRU00335"/>
    </source>
</evidence>
<feature type="DNA-binding region" description="H-T-H motif" evidence="2">
    <location>
        <begin position="47"/>
        <end position="66"/>
    </location>
</feature>
<proteinExistence type="predicted"/>
<dbReference type="InterPro" id="IPR001647">
    <property type="entry name" value="HTH_TetR"/>
</dbReference>